<dbReference type="Gene3D" id="1.10.150.530">
    <property type="match status" value="1"/>
</dbReference>
<dbReference type="GO" id="GO:0070040">
    <property type="term" value="F:rRNA (adenine(2503)-C2-)-methyltransferase activity"/>
    <property type="evidence" value="ECO:0007669"/>
    <property type="project" value="UniProtKB-UniRule"/>
</dbReference>
<feature type="binding site" evidence="12">
    <location>
        <position position="115"/>
    </location>
    <ligand>
        <name>[4Fe-4S] cluster</name>
        <dbReference type="ChEBI" id="CHEBI:49883"/>
        <note>4Fe-4S-S-AdoMet</note>
    </ligand>
</feature>
<evidence type="ECO:0000256" key="2">
    <source>
        <dbReference type="ARBA" id="ARBA00022485"/>
    </source>
</evidence>
<dbReference type="GO" id="GO:0030488">
    <property type="term" value="P:tRNA methylation"/>
    <property type="evidence" value="ECO:0007669"/>
    <property type="project" value="UniProtKB-UniRule"/>
</dbReference>
<comment type="cofactor">
    <cofactor evidence="12">
        <name>[4Fe-4S] cluster</name>
        <dbReference type="ChEBI" id="CHEBI:49883"/>
    </cofactor>
    <text evidence="12">Binds 1 [4Fe-4S] cluster. The cluster is coordinated with 3 cysteines and an exchangeable S-adenosyl-L-methionine.</text>
</comment>
<dbReference type="EMBL" id="JACNJD010000052">
    <property type="protein sequence ID" value="MBC8175923.1"/>
    <property type="molecule type" value="Genomic_DNA"/>
</dbReference>
<feature type="binding site" evidence="12">
    <location>
        <begin position="160"/>
        <end position="161"/>
    </location>
    <ligand>
        <name>S-adenosyl-L-methionine</name>
        <dbReference type="ChEBI" id="CHEBI:59789"/>
    </ligand>
</feature>
<sequence length="343" mass="38607">MKTDLKGLNARETEEWATSHGLEPYRGRQIRHWLLTRLANSSDEMTNMPKAIRALVRENAIINPLRVVKTLVSEDGTRKYLFILQDGHLIESVLIPERDHFTLCISSQAGCAMGCSFCLTGKQGLKRDLSASEIMEQVIVVKRSLEEPERMRNIVLMGMGEPLANYDAVMKALGSLIADDGMNFSHRKITLSTCGLVPEIKRMGRDITVNLAVSLNAADDETRSFLMPINRKYPLNSLIEACRGFPLPNRRMITFEYILINKVNDRNQDILKLSRLLSDMRAKINLIPLNPSPDSDMSPPPMNRILHFQDVLVKHHFTAIIRKSKGQDILAACGQLTGAFPDL</sequence>
<evidence type="ECO:0000256" key="6">
    <source>
        <dbReference type="ARBA" id="ARBA00022679"/>
    </source>
</evidence>
<comment type="subcellular location">
    <subcellularLocation>
        <location evidence="1 12">Cytoplasm</location>
    </subcellularLocation>
</comment>
<dbReference type="GO" id="GO:0051539">
    <property type="term" value="F:4 iron, 4 sulfur cluster binding"/>
    <property type="evidence" value="ECO:0007669"/>
    <property type="project" value="UniProtKB-UniRule"/>
</dbReference>
<evidence type="ECO:0000256" key="5">
    <source>
        <dbReference type="ARBA" id="ARBA00022603"/>
    </source>
</evidence>
<proteinExistence type="inferred from homology"/>
<evidence type="ECO:0000256" key="11">
    <source>
        <dbReference type="ARBA" id="ARBA00023014"/>
    </source>
</evidence>
<evidence type="ECO:0000313" key="15">
    <source>
        <dbReference type="Proteomes" id="UP000650524"/>
    </source>
</evidence>
<dbReference type="GO" id="GO:0002935">
    <property type="term" value="F:tRNA (adenine(37)-C2)-methyltransferase activity"/>
    <property type="evidence" value="ECO:0007669"/>
    <property type="project" value="UniProtKB-UniRule"/>
</dbReference>
<evidence type="ECO:0000256" key="8">
    <source>
        <dbReference type="ARBA" id="ARBA00022694"/>
    </source>
</evidence>
<dbReference type="AlphaFoldDB" id="A0A8J6MY00"/>
<keyword evidence="8 12" id="KW-0819">tRNA processing</keyword>
<comment type="catalytic activity">
    <reaction evidence="12">
        <text>adenosine(37) in tRNA + 2 reduced [2Fe-2S]-[ferredoxin] + 2 S-adenosyl-L-methionine = 2-methyladenosine(37) in tRNA + 5'-deoxyadenosine + L-methionine + 2 oxidized [2Fe-2S]-[ferredoxin] + S-adenosyl-L-homocysteine</text>
        <dbReference type="Rhea" id="RHEA:43332"/>
        <dbReference type="Rhea" id="RHEA-COMP:10000"/>
        <dbReference type="Rhea" id="RHEA-COMP:10001"/>
        <dbReference type="Rhea" id="RHEA-COMP:10162"/>
        <dbReference type="Rhea" id="RHEA-COMP:10485"/>
        <dbReference type="ChEBI" id="CHEBI:17319"/>
        <dbReference type="ChEBI" id="CHEBI:33737"/>
        <dbReference type="ChEBI" id="CHEBI:33738"/>
        <dbReference type="ChEBI" id="CHEBI:57844"/>
        <dbReference type="ChEBI" id="CHEBI:57856"/>
        <dbReference type="ChEBI" id="CHEBI:59789"/>
        <dbReference type="ChEBI" id="CHEBI:74411"/>
        <dbReference type="ChEBI" id="CHEBI:74497"/>
        <dbReference type="EC" id="2.1.1.192"/>
    </reaction>
</comment>
<dbReference type="InterPro" id="IPR013785">
    <property type="entry name" value="Aldolase_TIM"/>
</dbReference>
<evidence type="ECO:0000256" key="10">
    <source>
        <dbReference type="ARBA" id="ARBA00023004"/>
    </source>
</evidence>
<dbReference type="SFLD" id="SFLDG01062">
    <property type="entry name" value="methyltransferase_(Class_A)"/>
    <property type="match status" value="1"/>
</dbReference>
<dbReference type="NCBIfam" id="TIGR00048">
    <property type="entry name" value="rRNA_mod_RlmN"/>
    <property type="match status" value="1"/>
</dbReference>
<dbReference type="Pfam" id="PF21016">
    <property type="entry name" value="RlmN_N"/>
    <property type="match status" value="1"/>
</dbReference>
<name>A0A8J6MY00_9DELT</name>
<evidence type="ECO:0000256" key="3">
    <source>
        <dbReference type="ARBA" id="ARBA00022490"/>
    </source>
</evidence>
<dbReference type="InterPro" id="IPR007197">
    <property type="entry name" value="rSAM"/>
</dbReference>
<reference evidence="14 15" key="1">
    <citation type="submission" date="2020-08" db="EMBL/GenBank/DDBJ databases">
        <title>Bridging the membrane lipid divide: bacteria of the FCB group superphylum have the potential to synthesize archaeal ether lipids.</title>
        <authorList>
            <person name="Villanueva L."/>
            <person name="Von Meijenfeldt F.A.B."/>
            <person name="Westbye A.B."/>
            <person name="Yadav S."/>
            <person name="Hopmans E.C."/>
            <person name="Dutilh B.E."/>
            <person name="Sinninghe Damste J.S."/>
        </authorList>
    </citation>
    <scope>NUCLEOTIDE SEQUENCE [LARGE SCALE GENOMIC DNA]</scope>
    <source>
        <strain evidence="14">NIOZ-UU27</strain>
    </source>
</reference>
<dbReference type="GO" id="GO:0019843">
    <property type="term" value="F:rRNA binding"/>
    <property type="evidence" value="ECO:0007669"/>
    <property type="project" value="UniProtKB-UniRule"/>
</dbReference>
<dbReference type="InterPro" id="IPR040072">
    <property type="entry name" value="Methyltransferase_A"/>
</dbReference>
<keyword evidence="2 12" id="KW-0004">4Fe-4S</keyword>
<dbReference type="GO" id="GO:0046872">
    <property type="term" value="F:metal ion binding"/>
    <property type="evidence" value="ECO:0007669"/>
    <property type="project" value="UniProtKB-KW"/>
</dbReference>
<dbReference type="InterPro" id="IPR058240">
    <property type="entry name" value="rSAM_sf"/>
</dbReference>
<accession>A0A8J6MY00</accession>
<dbReference type="GO" id="GO:0005737">
    <property type="term" value="C:cytoplasm"/>
    <property type="evidence" value="ECO:0007669"/>
    <property type="project" value="UniProtKB-SubCell"/>
</dbReference>
<comment type="miscellaneous">
    <text evidence="12">Reaction proceeds by a ping-pong mechanism involving intermediate methylation of a conserved cysteine residue.</text>
</comment>
<dbReference type="EC" id="2.1.1.192" evidence="12"/>
<dbReference type="InterPro" id="IPR004383">
    <property type="entry name" value="rRNA_lsu_MTrfase_RlmN/Cfr"/>
</dbReference>
<feature type="active site" description="Proton acceptor" evidence="12">
    <location>
        <position position="91"/>
    </location>
</feature>
<feature type="active site" description="S-methylcysteine intermediate" evidence="12">
    <location>
        <position position="333"/>
    </location>
</feature>
<organism evidence="14 15">
    <name type="scientific">Candidatus Desulfacyla euxinica</name>
    <dbReference type="NCBI Taxonomy" id="2841693"/>
    <lineage>
        <taxon>Bacteria</taxon>
        <taxon>Deltaproteobacteria</taxon>
        <taxon>Candidatus Desulfacyla</taxon>
    </lineage>
</organism>
<dbReference type="PROSITE" id="PS51918">
    <property type="entry name" value="RADICAL_SAM"/>
    <property type="match status" value="1"/>
</dbReference>
<keyword evidence="3 12" id="KW-0963">Cytoplasm</keyword>
<evidence type="ECO:0000256" key="12">
    <source>
        <dbReference type="HAMAP-Rule" id="MF_01849"/>
    </source>
</evidence>
<comment type="catalytic activity">
    <reaction evidence="12">
        <text>adenosine(2503) in 23S rRNA + 2 reduced [2Fe-2S]-[ferredoxin] + 2 S-adenosyl-L-methionine = 2-methyladenosine(2503) in 23S rRNA + 5'-deoxyadenosine + L-methionine + 2 oxidized [2Fe-2S]-[ferredoxin] + S-adenosyl-L-homocysteine</text>
        <dbReference type="Rhea" id="RHEA:42916"/>
        <dbReference type="Rhea" id="RHEA-COMP:10000"/>
        <dbReference type="Rhea" id="RHEA-COMP:10001"/>
        <dbReference type="Rhea" id="RHEA-COMP:10152"/>
        <dbReference type="Rhea" id="RHEA-COMP:10282"/>
        <dbReference type="ChEBI" id="CHEBI:17319"/>
        <dbReference type="ChEBI" id="CHEBI:33737"/>
        <dbReference type="ChEBI" id="CHEBI:33738"/>
        <dbReference type="ChEBI" id="CHEBI:57844"/>
        <dbReference type="ChEBI" id="CHEBI:57856"/>
        <dbReference type="ChEBI" id="CHEBI:59789"/>
        <dbReference type="ChEBI" id="CHEBI:74411"/>
        <dbReference type="ChEBI" id="CHEBI:74497"/>
        <dbReference type="EC" id="2.1.1.192"/>
    </reaction>
</comment>
<dbReference type="InterPro" id="IPR027492">
    <property type="entry name" value="RNA_MTrfase_RlmN"/>
</dbReference>
<dbReference type="HAMAP" id="MF_01849">
    <property type="entry name" value="RNA_methyltr_RlmN"/>
    <property type="match status" value="1"/>
</dbReference>
<dbReference type="PIRSF" id="PIRSF006004">
    <property type="entry name" value="CHP00048"/>
    <property type="match status" value="1"/>
</dbReference>
<feature type="binding site" evidence="12">
    <location>
        <position position="192"/>
    </location>
    <ligand>
        <name>S-adenosyl-L-methionine</name>
        <dbReference type="ChEBI" id="CHEBI:59789"/>
    </ligand>
</feature>
<feature type="binding site" evidence="12">
    <location>
        <position position="111"/>
    </location>
    <ligand>
        <name>[4Fe-4S] cluster</name>
        <dbReference type="ChEBI" id="CHEBI:49883"/>
        <note>4Fe-4S-S-AdoMet</note>
    </ligand>
</feature>
<dbReference type="Pfam" id="PF04055">
    <property type="entry name" value="Radical_SAM"/>
    <property type="match status" value="1"/>
</dbReference>
<protein>
    <recommendedName>
        <fullName evidence="12">Probable dual-specificity RNA methyltransferase RlmN</fullName>
        <ecNumber evidence="12">2.1.1.192</ecNumber>
    </recommendedName>
    <alternativeName>
        <fullName evidence="12">23S rRNA (adenine(2503)-C(2))-methyltransferase</fullName>
    </alternativeName>
    <alternativeName>
        <fullName evidence="12">23S rRNA m2A2503 methyltransferase</fullName>
    </alternativeName>
    <alternativeName>
        <fullName evidence="12">Ribosomal RNA large subunit methyltransferase N</fullName>
    </alternativeName>
    <alternativeName>
        <fullName evidence="12">tRNA (adenine(37)-C(2))-methyltransferase</fullName>
    </alternativeName>
    <alternativeName>
        <fullName evidence="12">tRNA m2A37 methyltransferase</fullName>
    </alternativeName>
</protein>
<feature type="binding site" evidence="12">
    <location>
        <position position="118"/>
    </location>
    <ligand>
        <name>[4Fe-4S] cluster</name>
        <dbReference type="ChEBI" id="CHEBI:49883"/>
        <note>4Fe-4S-S-AdoMet</note>
    </ligand>
</feature>
<evidence type="ECO:0000256" key="4">
    <source>
        <dbReference type="ARBA" id="ARBA00022552"/>
    </source>
</evidence>
<feature type="binding site" evidence="12">
    <location>
        <position position="290"/>
    </location>
    <ligand>
        <name>S-adenosyl-L-methionine</name>
        <dbReference type="ChEBI" id="CHEBI:59789"/>
    </ligand>
</feature>
<feature type="domain" description="Radical SAM core" evidence="13">
    <location>
        <begin position="97"/>
        <end position="328"/>
    </location>
</feature>
<keyword evidence="9 12" id="KW-0479">Metal-binding</keyword>
<evidence type="ECO:0000313" key="14">
    <source>
        <dbReference type="EMBL" id="MBC8175923.1"/>
    </source>
</evidence>
<keyword evidence="5 12" id="KW-0489">Methyltransferase</keyword>
<dbReference type="InterPro" id="IPR048641">
    <property type="entry name" value="RlmN_N"/>
</dbReference>
<dbReference type="GO" id="GO:0070475">
    <property type="term" value="P:rRNA base methylation"/>
    <property type="evidence" value="ECO:0007669"/>
    <property type="project" value="UniProtKB-UniRule"/>
</dbReference>
<dbReference type="Proteomes" id="UP000650524">
    <property type="component" value="Unassembled WGS sequence"/>
</dbReference>
<keyword evidence="6 12" id="KW-0808">Transferase</keyword>
<evidence type="ECO:0000259" key="13">
    <source>
        <dbReference type="PROSITE" id="PS51918"/>
    </source>
</evidence>
<keyword evidence="12" id="KW-1015">Disulfide bond</keyword>
<comment type="caution">
    <text evidence="14">The sequence shown here is derived from an EMBL/GenBank/DDBJ whole genome shotgun (WGS) entry which is preliminary data.</text>
</comment>
<dbReference type="PANTHER" id="PTHR30544:SF5">
    <property type="entry name" value="RADICAL SAM CORE DOMAIN-CONTAINING PROTEIN"/>
    <property type="match status" value="1"/>
</dbReference>
<dbReference type="Gene3D" id="3.20.20.70">
    <property type="entry name" value="Aldolase class I"/>
    <property type="match status" value="1"/>
</dbReference>
<keyword evidence="7 12" id="KW-0949">S-adenosyl-L-methionine</keyword>
<dbReference type="GO" id="GO:0000049">
    <property type="term" value="F:tRNA binding"/>
    <property type="evidence" value="ECO:0007669"/>
    <property type="project" value="UniProtKB-UniRule"/>
</dbReference>
<dbReference type="FunFam" id="3.20.20.70:FF:000014">
    <property type="entry name" value="Probable dual-specificity RNA methyltransferase RlmN"/>
    <property type="match status" value="1"/>
</dbReference>
<keyword evidence="4 12" id="KW-0698">rRNA processing</keyword>
<dbReference type="SUPFAM" id="SSF102114">
    <property type="entry name" value="Radical SAM enzymes"/>
    <property type="match status" value="1"/>
</dbReference>
<dbReference type="PANTHER" id="PTHR30544">
    <property type="entry name" value="23S RRNA METHYLTRANSFERASE"/>
    <property type="match status" value="1"/>
</dbReference>
<dbReference type="CDD" id="cd01335">
    <property type="entry name" value="Radical_SAM"/>
    <property type="match status" value="1"/>
</dbReference>
<comment type="caution">
    <text evidence="12">Lacks conserved residue(s) required for the propagation of feature annotation.</text>
</comment>
<dbReference type="SFLD" id="SFLDS00029">
    <property type="entry name" value="Radical_SAM"/>
    <property type="match status" value="1"/>
</dbReference>
<dbReference type="SFLD" id="SFLDF00275">
    <property type="entry name" value="adenosine_C2_methyltransferase"/>
    <property type="match status" value="1"/>
</dbReference>
<evidence type="ECO:0000256" key="1">
    <source>
        <dbReference type="ARBA" id="ARBA00004496"/>
    </source>
</evidence>
<gene>
    <name evidence="12 14" type="primary">rlmN</name>
    <name evidence="14" type="ORF">H8E19_00850</name>
</gene>
<evidence type="ECO:0000256" key="9">
    <source>
        <dbReference type="ARBA" id="ARBA00022723"/>
    </source>
</evidence>
<evidence type="ECO:0000256" key="7">
    <source>
        <dbReference type="ARBA" id="ARBA00022691"/>
    </source>
</evidence>
<feature type="binding site" evidence="12">
    <location>
        <begin position="214"/>
        <end position="216"/>
    </location>
    <ligand>
        <name>S-adenosyl-L-methionine</name>
        <dbReference type="ChEBI" id="CHEBI:59789"/>
    </ligand>
</feature>
<keyword evidence="10 12" id="KW-0408">Iron</keyword>
<comment type="function">
    <text evidence="12">Specifically methylates position 2 of adenine 2503 in 23S rRNA and position 2 of adenine 37 in tRNAs.</text>
</comment>
<keyword evidence="11 12" id="KW-0411">Iron-sulfur</keyword>
<comment type="similarity">
    <text evidence="12">Belongs to the radical SAM superfamily. RlmN family.</text>
</comment>